<comment type="caution">
    <text evidence="1">The sequence shown here is derived from an EMBL/GenBank/DDBJ whole genome shotgun (WGS) entry which is preliminary data.</text>
</comment>
<reference evidence="2" key="1">
    <citation type="submission" date="2017-04" db="EMBL/GenBank/DDBJ databases">
        <title>Finegoldia magna isolated from orthopedic joint implant-associated infections.</title>
        <authorList>
            <person name="Bjorklund S."/>
            <person name="Bruggemann H."/>
            <person name="Jensen A."/>
            <person name="Hellmark B."/>
            <person name="Soderquist B."/>
        </authorList>
    </citation>
    <scope>NUCLEOTIDE SEQUENCE [LARGE SCALE GENOMIC DNA]</scope>
    <source>
        <strain evidence="2">CCUG 54800</strain>
    </source>
</reference>
<evidence type="ECO:0000313" key="1">
    <source>
        <dbReference type="EMBL" id="OXZ28203.1"/>
    </source>
</evidence>
<dbReference type="RefSeq" id="WP_094205398.1">
    <property type="nucleotide sequence ID" value="NZ_NDYC01000014.1"/>
</dbReference>
<dbReference type="Proteomes" id="UP000215413">
    <property type="component" value="Unassembled WGS sequence"/>
</dbReference>
<evidence type="ECO:0000313" key="2">
    <source>
        <dbReference type="Proteomes" id="UP000215413"/>
    </source>
</evidence>
<accession>A0A233V733</accession>
<organism evidence="1 2">
    <name type="scientific">Finegoldia magna</name>
    <name type="common">Peptostreptococcus magnus</name>
    <dbReference type="NCBI Taxonomy" id="1260"/>
    <lineage>
        <taxon>Bacteria</taxon>
        <taxon>Bacillati</taxon>
        <taxon>Bacillota</taxon>
        <taxon>Tissierellia</taxon>
        <taxon>Tissierellales</taxon>
        <taxon>Peptoniphilaceae</taxon>
        <taxon>Finegoldia</taxon>
    </lineage>
</organism>
<protein>
    <submittedName>
        <fullName evidence="1">Uncharacterized protein</fullName>
    </submittedName>
</protein>
<name>A0A233V733_FINMA</name>
<gene>
    <name evidence="1" type="ORF">B9N49_02570</name>
</gene>
<dbReference type="EMBL" id="NDYC01000014">
    <property type="protein sequence ID" value="OXZ28203.1"/>
    <property type="molecule type" value="Genomic_DNA"/>
</dbReference>
<proteinExistence type="predicted"/>
<dbReference type="AlphaFoldDB" id="A0A233V733"/>
<sequence length="224" mass="26357">MENFNKKDYKKLWVNFESSTQAMDLLVILNNIEIFEISLITIESDVNNNVLDLMDNLDWDVEVVFLKDFMSENDVVLSRFLGDFKNIDLLNFSNMKYLSEFFTENTEALESLDDIFMYDKYVKSDNGDLNVLNGKSVFMITNDTFNKNDYTDILNEMFDGSSEKLIEDLFLLYAYSKKDHFIYAQTNLKIDEENNLIEGEGIETYISITYNIDRFREFLESVII</sequence>